<accession>A0A2T5J7H4</accession>
<dbReference type="PANTHER" id="PTHR41291">
    <property type="entry name" value="DNA ALKYLATION REPAIR PROTEIN"/>
    <property type="match status" value="1"/>
</dbReference>
<dbReference type="PANTHER" id="PTHR41291:SF1">
    <property type="entry name" value="DNA ALKYLATION REPAIR PROTEIN"/>
    <property type="match status" value="1"/>
</dbReference>
<dbReference type="Proteomes" id="UP000244168">
    <property type="component" value="Unassembled WGS sequence"/>
</dbReference>
<evidence type="ECO:0000313" key="2">
    <source>
        <dbReference type="Proteomes" id="UP000244168"/>
    </source>
</evidence>
<dbReference type="RefSeq" id="WP_107830007.1">
    <property type="nucleotide sequence ID" value="NZ_CP160205.1"/>
</dbReference>
<sequence length="219" mass="25125">MTVQEVITHFKEQSSPAYHAGMARFGIDSSKALGVKLPIIRKLAKNIKKDHTLAMELWETDIHEAKILATLIADPKQLTEAQMDHWTHGFYSWDVCDQACGNLFVYAPFVLDKVLEYTTSEHEFVKRAGFVLMAEYAVHQKKADDRILISFLPIIEREAWDNRNFVKKATNWALRQIGKRNTMLRKVAIDCAERILEQDSKAARWIAKDALKELSPLTP</sequence>
<keyword evidence="2" id="KW-1185">Reference proteome</keyword>
<dbReference type="CDD" id="cd06561">
    <property type="entry name" value="AlkD_like"/>
    <property type="match status" value="1"/>
</dbReference>
<gene>
    <name evidence="1" type="ORF">C8P68_106312</name>
</gene>
<comment type="caution">
    <text evidence="1">The sequence shown here is derived from an EMBL/GenBank/DDBJ whole genome shotgun (WGS) entry which is preliminary data.</text>
</comment>
<proteinExistence type="predicted"/>
<name>A0A2T5J7H4_9SPHI</name>
<dbReference type="EMBL" id="QAOQ01000006">
    <property type="protein sequence ID" value="PTQ95097.1"/>
    <property type="molecule type" value="Genomic_DNA"/>
</dbReference>
<protein>
    <submittedName>
        <fullName evidence="1">3-methyladenine DNA glycosylase AlkD</fullName>
    </submittedName>
</protein>
<dbReference type="InterPro" id="IPR016024">
    <property type="entry name" value="ARM-type_fold"/>
</dbReference>
<dbReference type="Pfam" id="PF08713">
    <property type="entry name" value="DNA_alkylation"/>
    <property type="match status" value="1"/>
</dbReference>
<organism evidence="1 2">
    <name type="scientific">Mucilaginibacter yixingensis</name>
    <dbReference type="NCBI Taxonomy" id="1295612"/>
    <lineage>
        <taxon>Bacteria</taxon>
        <taxon>Pseudomonadati</taxon>
        <taxon>Bacteroidota</taxon>
        <taxon>Sphingobacteriia</taxon>
        <taxon>Sphingobacteriales</taxon>
        <taxon>Sphingobacteriaceae</taxon>
        <taxon>Mucilaginibacter</taxon>
    </lineage>
</organism>
<evidence type="ECO:0000313" key="1">
    <source>
        <dbReference type="EMBL" id="PTQ95097.1"/>
    </source>
</evidence>
<dbReference type="Gene3D" id="1.25.10.90">
    <property type="match status" value="1"/>
</dbReference>
<dbReference type="AlphaFoldDB" id="A0A2T5J7H4"/>
<dbReference type="OrthoDB" id="1117222at2"/>
<dbReference type="InterPro" id="IPR014825">
    <property type="entry name" value="DNA_alkylation"/>
</dbReference>
<dbReference type="SUPFAM" id="SSF48371">
    <property type="entry name" value="ARM repeat"/>
    <property type="match status" value="1"/>
</dbReference>
<reference evidence="1 2" key="1">
    <citation type="submission" date="2018-04" db="EMBL/GenBank/DDBJ databases">
        <title>Genomic Encyclopedia of Archaeal and Bacterial Type Strains, Phase II (KMG-II): from individual species to whole genera.</title>
        <authorList>
            <person name="Goeker M."/>
        </authorList>
    </citation>
    <scope>NUCLEOTIDE SEQUENCE [LARGE SCALE GENOMIC DNA]</scope>
    <source>
        <strain evidence="1 2">DSM 26809</strain>
    </source>
</reference>